<dbReference type="InterPro" id="IPR029035">
    <property type="entry name" value="DHS-like_NAD/FAD-binding_dom"/>
</dbReference>
<dbReference type="GO" id="GO:0009099">
    <property type="term" value="P:L-valine biosynthetic process"/>
    <property type="evidence" value="ECO:0007669"/>
    <property type="project" value="TreeGrafter"/>
</dbReference>
<proteinExistence type="inferred from homology"/>
<organism evidence="5">
    <name type="scientific">marine sediment metagenome</name>
    <dbReference type="NCBI Taxonomy" id="412755"/>
    <lineage>
        <taxon>unclassified sequences</taxon>
        <taxon>metagenomes</taxon>
        <taxon>ecological metagenomes</taxon>
    </lineage>
</organism>
<dbReference type="InterPro" id="IPR000399">
    <property type="entry name" value="TPP-bd_CS"/>
</dbReference>
<protein>
    <recommendedName>
        <fullName evidence="6">Thiamine pyrophosphate enzyme central domain-containing protein</fullName>
    </recommendedName>
</protein>
<dbReference type="GO" id="GO:0003984">
    <property type="term" value="F:acetolactate synthase activity"/>
    <property type="evidence" value="ECO:0007669"/>
    <property type="project" value="TreeGrafter"/>
</dbReference>
<evidence type="ECO:0000259" key="3">
    <source>
        <dbReference type="Pfam" id="PF00205"/>
    </source>
</evidence>
<name>A0A0F9AJD2_9ZZZZ</name>
<evidence type="ECO:0000313" key="5">
    <source>
        <dbReference type="EMBL" id="KKK78599.1"/>
    </source>
</evidence>
<evidence type="ECO:0000256" key="2">
    <source>
        <dbReference type="ARBA" id="ARBA00023052"/>
    </source>
</evidence>
<dbReference type="GO" id="GO:0050660">
    <property type="term" value="F:flavin adenine dinucleotide binding"/>
    <property type="evidence" value="ECO:0007669"/>
    <property type="project" value="TreeGrafter"/>
</dbReference>
<dbReference type="EMBL" id="LAZR01054420">
    <property type="protein sequence ID" value="KKK78599.1"/>
    <property type="molecule type" value="Genomic_DNA"/>
</dbReference>
<dbReference type="Pfam" id="PF00205">
    <property type="entry name" value="TPP_enzyme_M"/>
    <property type="match status" value="1"/>
</dbReference>
<feature type="non-terminal residue" evidence="5">
    <location>
        <position position="1"/>
    </location>
</feature>
<dbReference type="SUPFAM" id="SSF52467">
    <property type="entry name" value="DHS-like NAD/FAD-binding domain"/>
    <property type="match status" value="1"/>
</dbReference>
<dbReference type="CDD" id="cd07035">
    <property type="entry name" value="TPP_PYR_POX_like"/>
    <property type="match status" value="1"/>
</dbReference>
<dbReference type="InterPro" id="IPR012000">
    <property type="entry name" value="Thiamin_PyroP_enz_cen_dom"/>
</dbReference>
<dbReference type="GO" id="GO:0005948">
    <property type="term" value="C:acetolactate synthase complex"/>
    <property type="evidence" value="ECO:0007669"/>
    <property type="project" value="TreeGrafter"/>
</dbReference>
<reference evidence="5" key="1">
    <citation type="journal article" date="2015" name="Nature">
        <title>Complex archaea that bridge the gap between prokaryotes and eukaryotes.</title>
        <authorList>
            <person name="Spang A."/>
            <person name="Saw J.H."/>
            <person name="Jorgensen S.L."/>
            <person name="Zaremba-Niedzwiedzka K."/>
            <person name="Martijn J."/>
            <person name="Lind A.E."/>
            <person name="van Eijk R."/>
            <person name="Schleper C."/>
            <person name="Guy L."/>
            <person name="Ettema T.J."/>
        </authorList>
    </citation>
    <scope>NUCLEOTIDE SEQUENCE</scope>
</reference>
<dbReference type="CDD" id="cd00568">
    <property type="entry name" value="TPP_enzymes"/>
    <property type="match status" value="1"/>
</dbReference>
<feature type="non-terminal residue" evidence="5">
    <location>
        <position position="399"/>
    </location>
</feature>
<sequence length="399" mass="42849">GLQDAYLAHSPVIAFTGRKHPLWQNRNAYQELDHNPMYDPVTKYNVELSTLEQLPILLPQALRAATGGCPGPVHIDYLGYEGEIIDTGEADFDICVEKRHTCIPSRRPVPDDKEVMEAALALEKAERPVLVVGRGAVYSGAGHGVLTLAEKLAIPVATSVDGKGIIPDSNPVAIGPVGAYCKPCANQIVSEADLVFFIGTNTGDQVTKNWTLPNPGTKVIQLDIDPEEIGKNYPGALGILGDVKVSIDALNCVITGAKKTAWLEHAVSCTAAWKQKVEPYRTSDVKPIRPERLCREITEVLPEDAIVVADTGYSAIWAATMINIDSVRQTFLRAAGSLGWAFPAAMGAKCAAPDRPVICFAGDGAFWYHLGELETASRWGINTVTVVNNNSALGQCLPG</sequence>
<dbReference type="InterPro" id="IPR011766">
    <property type="entry name" value="TPP_enzyme_TPP-bd"/>
</dbReference>
<dbReference type="InterPro" id="IPR029061">
    <property type="entry name" value="THDP-binding"/>
</dbReference>
<dbReference type="PROSITE" id="PS00187">
    <property type="entry name" value="TPP_ENZYMES"/>
    <property type="match status" value="1"/>
</dbReference>
<dbReference type="Gene3D" id="3.40.50.970">
    <property type="match status" value="2"/>
</dbReference>
<feature type="domain" description="Thiamine pyrophosphate enzyme TPP-binding" evidence="4">
    <location>
        <begin position="310"/>
        <end position="395"/>
    </location>
</feature>
<feature type="domain" description="Thiamine pyrophosphate enzyme central" evidence="3">
    <location>
        <begin position="117"/>
        <end position="250"/>
    </location>
</feature>
<dbReference type="AlphaFoldDB" id="A0A0F9AJD2"/>
<evidence type="ECO:0000256" key="1">
    <source>
        <dbReference type="ARBA" id="ARBA00007812"/>
    </source>
</evidence>
<dbReference type="SUPFAM" id="SSF52518">
    <property type="entry name" value="Thiamin diphosphate-binding fold (THDP-binding)"/>
    <property type="match status" value="2"/>
</dbReference>
<gene>
    <name evidence="5" type="ORF">LCGC14_2841960</name>
</gene>
<accession>A0A0F9AJD2</accession>
<dbReference type="Pfam" id="PF02775">
    <property type="entry name" value="TPP_enzyme_C"/>
    <property type="match status" value="1"/>
</dbReference>
<dbReference type="GO" id="GO:0000287">
    <property type="term" value="F:magnesium ion binding"/>
    <property type="evidence" value="ECO:0007669"/>
    <property type="project" value="InterPro"/>
</dbReference>
<evidence type="ECO:0008006" key="6">
    <source>
        <dbReference type="Google" id="ProtNLM"/>
    </source>
</evidence>
<dbReference type="GO" id="GO:0009097">
    <property type="term" value="P:isoleucine biosynthetic process"/>
    <property type="evidence" value="ECO:0007669"/>
    <property type="project" value="TreeGrafter"/>
</dbReference>
<evidence type="ECO:0000259" key="4">
    <source>
        <dbReference type="Pfam" id="PF02775"/>
    </source>
</evidence>
<dbReference type="GO" id="GO:0030976">
    <property type="term" value="F:thiamine pyrophosphate binding"/>
    <property type="evidence" value="ECO:0007669"/>
    <property type="project" value="InterPro"/>
</dbReference>
<keyword evidence="2" id="KW-0786">Thiamine pyrophosphate</keyword>
<dbReference type="InterPro" id="IPR045229">
    <property type="entry name" value="TPP_enz"/>
</dbReference>
<dbReference type="Gene3D" id="3.40.50.1220">
    <property type="entry name" value="TPP-binding domain"/>
    <property type="match status" value="1"/>
</dbReference>
<dbReference type="PANTHER" id="PTHR18968:SF167">
    <property type="entry name" value="ACETOLACTATE SYNTHASE LARGE SUBUNIT ILVB2-RELATED"/>
    <property type="match status" value="1"/>
</dbReference>
<comment type="caution">
    <text evidence="5">The sequence shown here is derived from an EMBL/GenBank/DDBJ whole genome shotgun (WGS) entry which is preliminary data.</text>
</comment>
<comment type="similarity">
    <text evidence="1">Belongs to the TPP enzyme family.</text>
</comment>
<dbReference type="PANTHER" id="PTHR18968">
    <property type="entry name" value="THIAMINE PYROPHOSPHATE ENZYMES"/>
    <property type="match status" value="1"/>
</dbReference>